<organism evidence="1 2">
    <name type="scientific">Paenibacillus yanchengensis</name>
    <dbReference type="NCBI Taxonomy" id="2035833"/>
    <lineage>
        <taxon>Bacteria</taxon>
        <taxon>Bacillati</taxon>
        <taxon>Bacillota</taxon>
        <taxon>Bacilli</taxon>
        <taxon>Bacillales</taxon>
        <taxon>Paenibacillaceae</taxon>
        <taxon>Paenibacillus</taxon>
    </lineage>
</organism>
<keyword evidence="2" id="KW-1185">Reference proteome</keyword>
<protein>
    <submittedName>
        <fullName evidence="1">Ketopantoate hydroxymethyltransferase</fullName>
    </submittedName>
</protein>
<evidence type="ECO:0000313" key="1">
    <source>
        <dbReference type="EMBL" id="MFD2117245.1"/>
    </source>
</evidence>
<gene>
    <name evidence="1" type="ORF">ACFSJH_16065</name>
</gene>
<dbReference type="RefSeq" id="WP_377774229.1">
    <property type="nucleotide sequence ID" value="NZ_JBHUHO010000038.1"/>
</dbReference>
<name>A0ABW4YNE9_9BACL</name>
<proteinExistence type="predicted"/>
<dbReference type="EMBL" id="JBHUHO010000038">
    <property type="protein sequence ID" value="MFD2117245.1"/>
    <property type="molecule type" value="Genomic_DNA"/>
</dbReference>
<evidence type="ECO:0000313" key="2">
    <source>
        <dbReference type="Proteomes" id="UP001597362"/>
    </source>
</evidence>
<reference evidence="2" key="1">
    <citation type="journal article" date="2019" name="Int. J. Syst. Evol. Microbiol.">
        <title>The Global Catalogue of Microorganisms (GCM) 10K type strain sequencing project: providing services to taxonomists for standard genome sequencing and annotation.</title>
        <authorList>
            <consortium name="The Broad Institute Genomics Platform"/>
            <consortium name="The Broad Institute Genome Sequencing Center for Infectious Disease"/>
            <person name="Wu L."/>
            <person name="Ma J."/>
        </authorList>
    </citation>
    <scope>NUCLEOTIDE SEQUENCE [LARGE SCALE GENOMIC DNA]</scope>
    <source>
        <strain evidence="2">GH52</strain>
    </source>
</reference>
<accession>A0ABW4YNE9</accession>
<dbReference type="Proteomes" id="UP001597362">
    <property type="component" value="Unassembled WGS sequence"/>
</dbReference>
<sequence length="94" mass="10517">MITAELLNSMANYVADRVTKVVLNGIYTITSFEVKIVNDNLLALNYIVRMTDISLITLIELKDDADNVLTSNEVNVPITADHMMMQTITVKEVN</sequence>
<comment type="caution">
    <text evidence="1">The sequence shown here is derived from an EMBL/GenBank/DDBJ whole genome shotgun (WGS) entry which is preliminary data.</text>
</comment>